<keyword evidence="4 10" id="KW-0862">Zinc</keyword>
<dbReference type="AlphaFoldDB" id="A0A7J7KPZ1"/>
<evidence type="ECO:0000313" key="15">
    <source>
        <dbReference type="Proteomes" id="UP000593567"/>
    </source>
</evidence>
<name>A0A7J7KPZ1_BUGNE</name>
<feature type="domain" description="Nuclear receptor" evidence="12">
    <location>
        <begin position="14"/>
        <end position="89"/>
    </location>
</feature>
<dbReference type="InterPro" id="IPR000536">
    <property type="entry name" value="Nucl_hrmn_rcpt_lig-bd"/>
</dbReference>
<dbReference type="GO" id="GO:0008270">
    <property type="term" value="F:zinc ion binding"/>
    <property type="evidence" value="ECO:0007669"/>
    <property type="project" value="UniProtKB-KW"/>
</dbReference>
<keyword evidence="3 10" id="KW-0863">Zinc-finger</keyword>
<proteinExistence type="inferred from homology"/>
<dbReference type="InterPro" id="IPR044101">
    <property type="entry name" value="NR_DBD_ROR"/>
</dbReference>
<evidence type="ECO:0000256" key="2">
    <source>
        <dbReference type="ARBA" id="ARBA00022723"/>
    </source>
</evidence>
<evidence type="ECO:0000256" key="7">
    <source>
        <dbReference type="ARBA" id="ARBA00023163"/>
    </source>
</evidence>
<dbReference type="OrthoDB" id="5771769at2759"/>
<dbReference type="PRINTS" id="PR00398">
    <property type="entry name" value="STRDHORMONER"/>
</dbReference>
<gene>
    <name evidence="14" type="ORF">EB796_001489</name>
</gene>
<dbReference type="GO" id="GO:0000978">
    <property type="term" value="F:RNA polymerase II cis-regulatory region sequence-specific DNA binding"/>
    <property type="evidence" value="ECO:0007669"/>
    <property type="project" value="TreeGrafter"/>
</dbReference>
<comment type="subcellular location">
    <subcellularLocation>
        <location evidence="1 10">Nucleus</location>
    </subcellularLocation>
</comment>
<feature type="domain" description="NR LBD" evidence="13">
    <location>
        <begin position="160"/>
        <end position="392"/>
    </location>
</feature>
<dbReference type="GO" id="GO:0005634">
    <property type="term" value="C:nucleus"/>
    <property type="evidence" value="ECO:0007669"/>
    <property type="project" value="UniProtKB-SubCell"/>
</dbReference>
<evidence type="ECO:0000256" key="9">
    <source>
        <dbReference type="ARBA" id="ARBA00023242"/>
    </source>
</evidence>
<dbReference type="InterPro" id="IPR001628">
    <property type="entry name" value="Znf_hrmn_rcpt"/>
</dbReference>
<dbReference type="PROSITE" id="PS00031">
    <property type="entry name" value="NUCLEAR_REC_DBD_1"/>
    <property type="match status" value="1"/>
</dbReference>
<dbReference type="CDD" id="cd06968">
    <property type="entry name" value="NR_DBD_ROR"/>
    <property type="match status" value="1"/>
</dbReference>
<dbReference type="PRINTS" id="PR00047">
    <property type="entry name" value="STROIDFINGER"/>
</dbReference>
<sequence length="397" mass="45105">MKTPPSNIKADIEVIPCKVCSDKSSGVHYGVITCEGCKGFFRRSQTNSHNYLCQKDGNCRIDRLNRNRCQYCRLQKCLSLGMSKDAVKFGRMSKRQREIVQDEVKYHKRNRSNSSDSGTTSGSDTDLTDSDSINLGSLDSIELFADQLLEITTQVLRADDSDTLANLLLQAQRKAYYTDELLDVITSPEEINKLTSQQQFWKTFSDKMTVAIQQVIEFSKLVPGFTSLSQDDQIMVLKGAGYEMIVMHLLWTCSVLGYQLPTSDQVGFDQLTHLCKDEKVLLGATIDLLRIMYELRLTEREIALLNAVVLFQPDHYGVQDREKLQSLYDKHYTALSDLLERTHNTSEHINKISVYLPYLKSLSFQHSKALSDFKTSSKAPLDFTALHRELFASTALF</sequence>
<dbReference type="EMBL" id="VXIV02000165">
    <property type="protein sequence ID" value="KAF6040208.1"/>
    <property type="molecule type" value="Genomic_DNA"/>
</dbReference>
<comment type="similarity">
    <text evidence="10">Belongs to the nuclear hormone receptor family.</text>
</comment>
<dbReference type="Pfam" id="PF00104">
    <property type="entry name" value="Hormone_recep"/>
    <property type="match status" value="1"/>
</dbReference>
<dbReference type="InterPro" id="IPR035500">
    <property type="entry name" value="NHR-like_dom_sf"/>
</dbReference>
<evidence type="ECO:0000256" key="11">
    <source>
        <dbReference type="SAM" id="MobiDB-lite"/>
    </source>
</evidence>
<keyword evidence="8 10" id="KW-0675">Receptor</keyword>
<evidence type="ECO:0000256" key="3">
    <source>
        <dbReference type="ARBA" id="ARBA00022771"/>
    </source>
</evidence>
<evidence type="ECO:0000259" key="13">
    <source>
        <dbReference type="PROSITE" id="PS51843"/>
    </source>
</evidence>
<reference evidence="14" key="1">
    <citation type="submission" date="2020-06" db="EMBL/GenBank/DDBJ databases">
        <title>Draft genome of Bugula neritina, a colonial animal packing powerful symbionts and potential medicines.</title>
        <authorList>
            <person name="Rayko M."/>
        </authorList>
    </citation>
    <scope>NUCLEOTIDE SEQUENCE [LARGE SCALE GENOMIC DNA]</scope>
    <source>
        <strain evidence="14">Kwan_BN1</strain>
    </source>
</reference>
<evidence type="ECO:0000256" key="8">
    <source>
        <dbReference type="ARBA" id="ARBA00023170"/>
    </source>
</evidence>
<dbReference type="PROSITE" id="PS51030">
    <property type="entry name" value="NUCLEAR_REC_DBD_2"/>
    <property type="match status" value="1"/>
</dbReference>
<dbReference type="PROSITE" id="PS51843">
    <property type="entry name" value="NR_LBD"/>
    <property type="match status" value="1"/>
</dbReference>
<dbReference type="SUPFAM" id="SSF57716">
    <property type="entry name" value="Glucocorticoid receptor-like (DNA-binding domain)"/>
    <property type="match status" value="1"/>
</dbReference>
<dbReference type="Proteomes" id="UP000593567">
    <property type="component" value="Unassembled WGS sequence"/>
</dbReference>
<evidence type="ECO:0000256" key="10">
    <source>
        <dbReference type="RuleBase" id="RU004334"/>
    </source>
</evidence>
<evidence type="ECO:0000256" key="4">
    <source>
        <dbReference type="ARBA" id="ARBA00022833"/>
    </source>
</evidence>
<feature type="region of interest" description="Disordered" evidence="11">
    <location>
        <begin position="103"/>
        <end position="128"/>
    </location>
</feature>
<dbReference type="InterPro" id="IPR013088">
    <property type="entry name" value="Znf_NHR/GATA"/>
</dbReference>
<feature type="compositionally biased region" description="Low complexity" evidence="11">
    <location>
        <begin position="112"/>
        <end position="125"/>
    </location>
</feature>
<dbReference type="InterPro" id="IPR001723">
    <property type="entry name" value="Nuclear_hrmn_rcpt"/>
</dbReference>
<dbReference type="Gene3D" id="3.30.50.10">
    <property type="entry name" value="Erythroid Transcription Factor GATA-1, subunit A"/>
    <property type="match status" value="1"/>
</dbReference>
<comment type="caution">
    <text evidence="14">The sequence shown here is derived from an EMBL/GenBank/DDBJ whole genome shotgun (WGS) entry which is preliminary data.</text>
</comment>
<keyword evidence="5 10" id="KW-0805">Transcription regulation</keyword>
<dbReference type="Pfam" id="PF00105">
    <property type="entry name" value="zf-C4"/>
    <property type="match status" value="1"/>
</dbReference>
<accession>A0A7J7KPZ1</accession>
<dbReference type="GO" id="GO:0004879">
    <property type="term" value="F:nuclear receptor activity"/>
    <property type="evidence" value="ECO:0007669"/>
    <property type="project" value="TreeGrafter"/>
</dbReference>
<dbReference type="Gene3D" id="1.10.565.10">
    <property type="entry name" value="Retinoid X Receptor"/>
    <property type="match status" value="1"/>
</dbReference>
<keyword evidence="6 10" id="KW-0238">DNA-binding</keyword>
<organism evidence="14 15">
    <name type="scientific">Bugula neritina</name>
    <name type="common">Brown bryozoan</name>
    <name type="synonym">Sertularia neritina</name>
    <dbReference type="NCBI Taxonomy" id="10212"/>
    <lineage>
        <taxon>Eukaryota</taxon>
        <taxon>Metazoa</taxon>
        <taxon>Spiralia</taxon>
        <taxon>Lophotrochozoa</taxon>
        <taxon>Bryozoa</taxon>
        <taxon>Gymnolaemata</taxon>
        <taxon>Cheilostomatida</taxon>
        <taxon>Flustrina</taxon>
        <taxon>Buguloidea</taxon>
        <taxon>Bugulidae</taxon>
        <taxon>Bugula</taxon>
    </lineage>
</organism>
<dbReference type="SMART" id="SM00399">
    <property type="entry name" value="ZnF_C4"/>
    <property type="match status" value="1"/>
</dbReference>
<keyword evidence="9 10" id="KW-0539">Nucleus</keyword>
<dbReference type="SMART" id="SM00430">
    <property type="entry name" value="HOLI"/>
    <property type="match status" value="1"/>
</dbReference>
<dbReference type="SUPFAM" id="SSF48508">
    <property type="entry name" value="Nuclear receptor ligand-binding domain"/>
    <property type="match status" value="1"/>
</dbReference>
<dbReference type="PANTHER" id="PTHR45805">
    <property type="entry name" value="NUCLEAR HORMONE RECEPTOR HR3-RELATED"/>
    <property type="match status" value="1"/>
</dbReference>
<dbReference type="FunFam" id="3.30.50.10:FF:000003">
    <property type="entry name" value="Nuclear orphan receptor ROR-beta"/>
    <property type="match status" value="1"/>
</dbReference>
<evidence type="ECO:0000313" key="14">
    <source>
        <dbReference type="EMBL" id="KAF6040208.1"/>
    </source>
</evidence>
<keyword evidence="2 10" id="KW-0479">Metal-binding</keyword>
<keyword evidence="15" id="KW-1185">Reference proteome</keyword>
<evidence type="ECO:0000256" key="6">
    <source>
        <dbReference type="ARBA" id="ARBA00023125"/>
    </source>
</evidence>
<evidence type="ECO:0000256" key="5">
    <source>
        <dbReference type="ARBA" id="ARBA00023015"/>
    </source>
</evidence>
<keyword evidence="7 10" id="KW-0804">Transcription</keyword>
<protein>
    <submittedName>
        <fullName evidence="14">Hr46</fullName>
    </submittedName>
</protein>
<dbReference type="PANTHER" id="PTHR45805:SF2">
    <property type="entry name" value="NUCLEAR HORMONE RECEPTOR HR3-RELATED"/>
    <property type="match status" value="1"/>
</dbReference>
<evidence type="ECO:0000259" key="12">
    <source>
        <dbReference type="PROSITE" id="PS51030"/>
    </source>
</evidence>
<evidence type="ECO:0000256" key="1">
    <source>
        <dbReference type="ARBA" id="ARBA00004123"/>
    </source>
</evidence>